<evidence type="ECO:0000256" key="1">
    <source>
        <dbReference type="ARBA" id="ARBA00022741"/>
    </source>
</evidence>
<dbReference type="InterPro" id="IPR003593">
    <property type="entry name" value="AAA+_ATPase"/>
</dbReference>
<feature type="domain" description="Response regulatory" evidence="9">
    <location>
        <begin position="19"/>
        <end position="133"/>
    </location>
</feature>
<dbReference type="InterPro" id="IPR027417">
    <property type="entry name" value="P-loop_NTPase"/>
</dbReference>
<evidence type="ECO:0000256" key="2">
    <source>
        <dbReference type="ARBA" id="ARBA00022840"/>
    </source>
</evidence>
<evidence type="ECO:0000313" key="11">
    <source>
        <dbReference type="Proteomes" id="UP000541810"/>
    </source>
</evidence>
<dbReference type="InterPro" id="IPR025944">
    <property type="entry name" value="Sigma_54_int_dom_CS"/>
</dbReference>
<dbReference type="InterPro" id="IPR011006">
    <property type="entry name" value="CheY-like_superfamily"/>
</dbReference>
<dbReference type="Gene3D" id="3.40.50.2300">
    <property type="match status" value="1"/>
</dbReference>
<dbReference type="AlphaFoldDB" id="A0A7X0H2X1"/>
<comment type="caution">
    <text evidence="10">The sequence shown here is derived from an EMBL/GenBank/DDBJ whole genome shotgun (WGS) entry which is preliminary data.</text>
</comment>
<dbReference type="PANTHER" id="PTHR32071:SF117">
    <property type="entry name" value="PTS-DEPENDENT DIHYDROXYACETONE KINASE OPERON REGULATORY PROTEIN-RELATED"/>
    <property type="match status" value="1"/>
</dbReference>
<dbReference type="PROSITE" id="PS00688">
    <property type="entry name" value="SIGMA54_INTERACT_3"/>
    <property type="match status" value="1"/>
</dbReference>
<dbReference type="InterPro" id="IPR001789">
    <property type="entry name" value="Sig_transdc_resp-reg_receiver"/>
</dbReference>
<dbReference type="Pfam" id="PF00158">
    <property type="entry name" value="Sigma54_activat"/>
    <property type="match status" value="1"/>
</dbReference>
<dbReference type="InterPro" id="IPR009057">
    <property type="entry name" value="Homeodomain-like_sf"/>
</dbReference>
<keyword evidence="2" id="KW-0067">ATP-binding</keyword>
<dbReference type="Pfam" id="PF25601">
    <property type="entry name" value="AAA_lid_14"/>
    <property type="match status" value="1"/>
</dbReference>
<evidence type="ECO:0000256" key="4">
    <source>
        <dbReference type="ARBA" id="ARBA00023125"/>
    </source>
</evidence>
<evidence type="ECO:0000256" key="3">
    <source>
        <dbReference type="ARBA" id="ARBA00023015"/>
    </source>
</evidence>
<dbReference type="InterPro" id="IPR002078">
    <property type="entry name" value="Sigma_54_int"/>
</dbReference>
<evidence type="ECO:0000256" key="5">
    <source>
        <dbReference type="ARBA" id="ARBA00023163"/>
    </source>
</evidence>
<dbReference type="InterPro" id="IPR058031">
    <property type="entry name" value="AAA_lid_NorR"/>
</dbReference>
<protein>
    <submittedName>
        <fullName evidence="10">DNA-binding NtrC family response regulator</fullName>
    </submittedName>
</protein>
<keyword evidence="6" id="KW-0597">Phosphoprotein</keyword>
<dbReference type="Proteomes" id="UP000541810">
    <property type="component" value="Unassembled WGS sequence"/>
</dbReference>
<dbReference type="GO" id="GO:0005524">
    <property type="term" value="F:ATP binding"/>
    <property type="evidence" value="ECO:0007669"/>
    <property type="project" value="UniProtKB-KW"/>
</dbReference>
<dbReference type="Gene3D" id="1.10.10.60">
    <property type="entry name" value="Homeodomain-like"/>
    <property type="match status" value="1"/>
</dbReference>
<dbReference type="PANTHER" id="PTHR32071">
    <property type="entry name" value="TRANSCRIPTIONAL REGULATORY PROTEIN"/>
    <property type="match status" value="1"/>
</dbReference>
<keyword evidence="4 10" id="KW-0238">DNA-binding</keyword>
<evidence type="ECO:0000259" key="9">
    <source>
        <dbReference type="PROSITE" id="PS50110"/>
    </source>
</evidence>
<dbReference type="InterPro" id="IPR002197">
    <property type="entry name" value="HTH_Fis"/>
</dbReference>
<keyword evidence="3" id="KW-0805">Transcription regulation</keyword>
<feature type="modified residue" description="4-aspartylphosphate" evidence="6">
    <location>
        <position position="68"/>
    </location>
</feature>
<dbReference type="Pfam" id="PF00072">
    <property type="entry name" value="Response_reg"/>
    <property type="match status" value="1"/>
</dbReference>
<dbReference type="FunFam" id="3.40.50.300:FF:000006">
    <property type="entry name" value="DNA-binding transcriptional regulator NtrC"/>
    <property type="match status" value="1"/>
</dbReference>
<dbReference type="Pfam" id="PF02954">
    <property type="entry name" value="HTH_8"/>
    <property type="match status" value="1"/>
</dbReference>
<evidence type="ECO:0000259" key="8">
    <source>
        <dbReference type="PROSITE" id="PS50045"/>
    </source>
</evidence>
<dbReference type="CDD" id="cd00009">
    <property type="entry name" value="AAA"/>
    <property type="match status" value="1"/>
</dbReference>
<dbReference type="Gene3D" id="3.40.50.300">
    <property type="entry name" value="P-loop containing nucleotide triphosphate hydrolases"/>
    <property type="match status" value="1"/>
</dbReference>
<dbReference type="SMART" id="SM00382">
    <property type="entry name" value="AAA"/>
    <property type="match status" value="1"/>
</dbReference>
<keyword evidence="11" id="KW-1185">Reference proteome</keyword>
<dbReference type="InterPro" id="IPR025662">
    <property type="entry name" value="Sigma_54_int_dom_ATP-bd_1"/>
</dbReference>
<dbReference type="GO" id="GO:0043565">
    <property type="term" value="F:sequence-specific DNA binding"/>
    <property type="evidence" value="ECO:0007669"/>
    <property type="project" value="InterPro"/>
</dbReference>
<keyword evidence="5" id="KW-0804">Transcription</keyword>
<gene>
    <name evidence="10" type="ORF">HNQ40_000098</name>
</gene>
<dbReference type="PROSITE" id="PS50110">
    <property type="entry name" value="RESPONSE_REGULATORY"/>
    <property type="match status" value="1"/>
</dbReference>
<dbReference type="EMBL" id="JACHGY010000001">
    <property type="protein sequence ID" value="MBB6428292.1"/>
    <property type="molecule type" value="Genomic_DNA"/>
</dbReference>
<feature type="compositionally biased region" description="Polar residues" evidence="7">
    <location>
        <begin position="409"/>
        <end position="428"/>
    </location>
</feature>
<feature type="region of interest" description="Disordered" evidence="7">
    <location>
        <begin position="408"/>
        <end position="434"/>
    </location>
</feature>
<dbReference type="Gene3D" id="1.10.8.60">
    <property type="match status" value="1"/>
</dbReference>
<dbReference type="SUPFAM" id="SSF52172">
    <property type="entry name" value="CheY-like"/>
    <property type="match status" value="1"/>
</dbReference>
<organism evidence="10 11">
    <name type="scientific">Algisphaera agarilytica</name>
    <dbReference type="NCBI Taxonomy" id="1385975"/>
    <lineage>
        <taxon>Bacteria</taxon>
        <taxon>Pseudomonadati</taxon>
        <taxon>Planctomycetota</taxon>
        <taxon>Phycisphaerae</taxon>
        <taxon>Phycisphaerales</taxon>
        <taxon>Phycisphaeraceae</taxon>
        <taxon>Algisphaera</taxon>
    </lineage>
</organism>
<proteinExistence type="predicted"/>
<evidence type="ECO:0000256" key="6">
    <source>
        <dbReference type="PROSITE-ProRule" id="PRU00169"/>
    </source>
</evidence>
<reference evidence="10 11" key="1">
    <citation type="submission" date="2020-08" db="EMBL/GenBank/DDBJ databases">
        <title>Genomic Encyclopedia of Type Strains, Phase IV (KMG-IV): sequencing the most valuable type-strain genomes for metagenomic binning, comparative biology and taxonomic classification.</title>
        <authorList>
            <person name="Goeker M."/>
        </authorList>
    </citation>
    <scope>NUCLEOTIDE SEQUENCE [LARGE SCALE GENOMIC DNA]</scope>
    <source>
        <strain evidence="10 11">DSM 103725</strain>
    </source>
</reference>
<accession>A0A7X0H2X1</accession>
<dbReference type="PROSITE" id="PS50045">
    <property type="entry name" value="SIGMA54_INTERACT_4"/>
    <property type="match status" value="1"/>
</dbReference>
<evidence type="ECO:0000256" key="7">
    <source>
        <dbReference type="SAM" id="MobiDB-lite"/>
    </source>
</evidence>
<dbReference type="GO" id="GO:0006355">
    <property type="term" value="P:regulation of DNA-templated transcription"/>
    <property type="evidence" value="ECO:0007669"/>
    <property type="project" value="InterPro"/>
</dbReference>
<name>A0A7X0H2X1_9BACT</name>
<evidence type="ECO:0000313" key="10">
    <source>
        <dbReference type="EMBL" id="MBB6428292.1"/>
    </source>
</evidence>
<feature type="domain" description="Sigma-54 factor interaction" evidence="8">
    <location>
        <begin position="155"/>
        <end position="384"/>
    </location>
</feature>
<keyword evidence="1" id="KW-0547">Nucleotide-binding</keyword>
<dbReference type="PROSITE" id="PS00675">
    <property type="entry name" value="SIGMA54_INTERACT_1"/>
    <property type="match status" value="1"/>
</dbReference>
<dbReference type="GO" id="GO:0000160">
    <property type="term" value="P:phosphorelay signal transduction system"/>
    <property type="evidence" value="ECO:0007669"/>
    <property type="project" value="InterPro"/>
</dbReference>
<dbReference type="SUPFAM" id="SSF52540">
    <property type="entry name" value="P-loop containing nucleoside triphosphate hydrolases"/>
    <property type="match status" value="1"/>
</dbReference>
<dbReference type="SUPFAM" id="SSF46689">
    <property type="entry name" value="Homeodomain-like"/>
    <property type="match status" value="1"/>
</dbReference>
<sequence>MKRLLPLPALNMANPSNAYVLVVDDDADFLRVSQWMLEQAGYSVLTATDHDQAIGRILEHEPDVILLDRHLGEEDGLNLIAPLQARVPEAAIILMTAQSTTELAVQAIKVGAFDFIVKPLDEARLMTVLQHAIERGDLLEKLGPAPDDELGFEGIIGQSTAMRAVFGAIENVAPTSVNVMVRGESGTGKELVAAAIHSRGAKPEGPFVPINMATLPAELVESTLFGHEKGSFTGAEKQRIGACEEAQGGTLFLDEITEMPIELQPKLLRFLQEKCFRRVGGSKDIPSDARIVSASNRNPLEAIKQGKLREDLYYRLNVIPVELPPLRERGNDIVLLAEHWLSEFSARYSKEFRTLSAEVTQSLVSHPWPGNVRQLQNTIERIVVLCNGIEVSEDMLNRELESVDVPTVEQKNLPTDDQAQQATPSNLPSRDKPSLFSDDQIYPLADLEKWAIEHALKLCDGSPAKACRQLGISPATIYRKIKRYEIS</sequence>
<dbReference type="SMART" id="SM00448">
    <property type="entry name" value="REC"/>
    <property type="match status" value="1"/>
</dbReference>